<name>A0A4R9G729_9LEPT</name>
<dbReference type="RefSeq" id="WP_135585239.1">
    <property type="nucleotide sequence ID" value="NZ_RQEP01000005.1"/>
</dbReference>
<reference evidence="1" key="1">
    <citation type="journal article" date="2019" name="PLoS Negl. Trop. Dis.">
        <title>Revisiting the worldwide diversity of Leptospira species in the environment.</title>
        <authorList>
            <person name="Vincent A.T."/>
            <person name="Schiettekatte O."/>
            <person name="Bourhy P."/>
            <person name="Veyrier F.J."/>
            <person name="Picardeau M."/>
        </authorList>
    </citation>
    <scope>NUCLEOTIDE SEQUENCE [LARGE SCALE GENOMIC DNA]</scope>
    <source>
        <strain evidence="1">SSS9</strain>
    </source>
</reference>
<evidence type="ECO:0000313" key="1">
    <source>
        <dbReference type="EMBL" id="TGK07412.1"/>
    </source>
</evidence>
<dbReference type="AlphaFoldDB" id="A0A4R9G729"/>
<dbReference type="EMBL" id="RQEP01000005">
    <property type="protein sequence ID" value="TGK07412.1"/>
    <property type="molecule type" value="Genomic_DNA"/>
</dbReference>
<protein>
    <submittedName>
        <fullName evidence="1">Uncharacterized protein</fullName>
    </submittedName>
</protein>
<comment type="caution">
    <text evidence="1">The sequence shown here is derived from an EMBL/GenBank/DDBJ whole genome shotgun (WGS) entry which is preliminary data.</text>
</comment>
<proteinExistence type="predicted"/>
<dbReference type="OrthoDB" id="330075at2"/>
<gene>
    <name evidence="1" type="ORF">EHO59_04740</name>
</gene>
<organism evidence="1 2">
    <name type="scientific">Leptospira semungkisensis</name>
    <dbReference type="NCBI Taxonomy" id="2484985"/>
    <lineage>
        <taxon>Bacteria</taxon>
        <taxon>Pseudomonadati</taxon>
        <taxon>Spirochaetota</taxon>
        <taxon>Spirochaetia</taxon>
        <taxon>Leptospirales</taxon>
        <taxon>Leptospiraceae</taxon>
        <taxon>Leptospira</taxon>
    </lineage>
</organism>
<keyword evidence="2" id="KW-1185">Reference proteome</keyword>
<accession>A0A4R9G729</accession>
<sequence>MSKLVPSQTSEHLGRYAQLPKMNIFTDNLHSDEMDQYYILTRDDKYRKETKDVIQHVWDTLIELKLIGDNIEKFVKDAQRNFHGALWQLELTYILQGRFNLIPPKETGPDIIIERAGEIIIIDCVSSNISGINKVERIMGQVEVLNQDSRKLRVLESINKKYSIYEKWVKKGIVTASDKLVIAVDTSNIPSGDLVGHPYANIMESVLFGVGNQVFVYNHETGNLTIQYDKQKEIKKENGSLVTTNLFENPDFQDISGIAWKNTNFLFDHSLSGDNIRLYKNPKTSKQLSLDSFSR</sequence>
<evidence type="ECO:0000313" key="2">
    <source>
        <dbReference type="Proteomes" id="UP000297453"/>
    </source>
</evidence>
<dbReference type="Proteomes" id="UP000297453">
    <property type="component" value="Unassembled WGS sequence"/>
</dbReference>